<keyword evidence="3" id="KW-1185">Reference proteome</keyword>
<dbReference type="EMBL" id="WQRF01000001">
    <property type="protein sequence ID" value="MVS97730.1"/>
    <property type="molecule type" value="Genomic_DNA"/>
</dbReference>
<comment type="caution">
    <text evidence="2">The sequence shown here is derived from an EMBL/GenBank/DDBJ whole genome shotgun (WGS) entry which is preliminary data.</text>
</comment>
<feature type="transmembrane region" description="Helical" evidence="1">
    <location>
        <begin position="38"/>
        <end position="55"/>
    </location>
</feature>
<keyword evidence="1" id="KW-1133">Transmembrane helix</keyword>
<keyword evidence="1" id="KW-0472">Membrane</keyword>
<name>A0A7X3K2B5_9HYPH</name>
<dbReference type="Proteomes" id="UP000438106">
    <property type="component" value="Unassembled WGS sequence"/>
</dbReference>
<keyword evidence="1" id="KW-0812">Transmembrane</keyword>
<protein>
    <submittedName>
        <fullName evidence="2">Uncharacterized protein</fullName>
    </submittedName>
</protein>
<dbReference type="AlphaFoldDB" id="A0A7X3K2B5"/>
<dbReference type="RefSeq" id="WP_157288866.1">
    <property type="nucleotide sequence ID" value="NZ_WQRF01000001.1"/>
</dbReference>
<evidence type="ECO:0000313" key="2">
    <source>
        <dbReference type="EMBL" id="MVS97730.1"/>
    </source>
</evidence>
<organism evidence="2 3">
    <name type="scientific">Devosia marina</name>
    <dbReference type="NCBI Taxonomy" id="2683198"/>
    <lineage>
        <taxon>Bacteria</taxon>
        <taxon>Pseudomonadati</taxon>
        <taxon>Pseudomonadota</taxon>
        <taxon>Alphaproteobacteria</taxon>
        <taxon>Hyphomicrobiales</taxon>
        <taxon>Devosiaceae</taxon>
        <taxon>Devosia</taxon>
    </lineage>
</organism>
<feature type="transmembrane region" description="Helical" evidence="1">
    <location>
        <begin position="12"/>
        <end position="32"/>
    </location>
</feature>
<reference evidence="2 3" key="1">
    <citation type="submission" date="2019-12" db="EMBL/GenBank/DDBJ databases">
        <title>Devosia maris sp. nov., isolated from the deep seawater.</title>
        <authorList>
            <person name="Liu Y."/>
        </authorList>
    </citation>
    <scope>NUCLEOTIDE SEQUENCE [LARGE SCALE GENOMIC DNA]</scope>
    <source>
        <strain evidence="2 3">L53-10-65</strain>
    </source>
</reference>
<feature type="transmembrane region" description="Helical" evidence="1">
    <location>
        <begin position="101"/>
        <end position="117"/>
    </location>
</feature>
<gene>
    <name evidence="2" type="ORF">GO014_01630</name>
</gene>
<feature type="transmembrane region" description="Helical" evidence="1">
    <location>
        <begin position="67"/>
        <end position="89"/>
    </location>
</feature>
<sequence length="121" mass="13779">MNDWRLYLQYGAGWGLLLWLFGYLLGIALFPVVPTQHLGWYISPLGLAATFFVLWRWAHVKTLAQGLVVGLIWASIAVAMDYVFIVLLLQPADGYYKADVYLYYVSALVLPLLAGWLRGRR</sequence>
<accession>A0A7X3K2B5</accession>
<evidence type="ECO:0000256" key="1">
    <source>
        <dbReference type="SAM" id="Phobius"/>
    </source>
</evidence>
<evidence type="ECO:0000313" key="3">
    <source>
        <dbReference type="Proteomes" id="UP000438106"/>
    </source>
</evidence>
<proteinExistence type="predicted"/>